<dbReference type="GO" id="GO:0009317">
    <property type="term" value="C:acetyl-CoA carboxylase complex"/>
    <property type="evidence" value="ECO:0007669"/>
    <property type="project" value="InterPro"/>
</dbReference>
<evidence type="ECO:0000256" key="7">
    <source>
        <dbReference type="ARBA" id="ARBA00023267"/>
    </source>
</evidence>
<evidence type="ECO:0000256" key="2">
    <source>
        <dbReference type="ARBA" id="ARBA00017562"/>
    </source>
</evidence>
<keyword evidence="11" id="KW-1185">Reference proteome</keyword>
<evidence type="ECO:0000313" key="11">
    <source>
        <dbReference type="Proteomes" id="UP000298860"/>
    </source>
</evidence>
<reference evidence="11" key="1">
    <citation type="submission" date="2019-04" db="EMBL/GenBank/DDBJ databases">
        <title>Draft genome sequence of Pseudonocardiaceae bacterium SL3-2-4.</title>
        <authorList>
            <person name="Ningsih F."/>
            <person name="Yokota A."/>
            <person name="Sakai Y."/>
            <person name="Nanatani K."/>
            <person name="Yabe S."/>
            <person name="Oetari A."/>
            <person name="Sjamsuridzal W."/>
        </authorList>
    </citation>
    <scope>NUCLEOTIDE SEQUENCE [LARGE SCALE GENOMIC DNA]</scope>
    <source>
        <strain evidence="11">SL3-2-4</strain>
    </source>
</reference>
<evidence type="ECO:0000256" key="1">
    <source>
        <dbReference type="ARBA" id="ARBA00005194"/>
    </source>
</evidence>
<keyword evidence="4 8" id="KW-0276">Fatty acid metabolism</keyword>
<keyword evidence="3 8" id="KW-0444">Lipid biosynthesis</keyword>
<dbReference type="InterPro" id="IPR011053">
    <property type="entry name" value="Single_hybrid_motif"/>
</dbReference>
<comment type="caution">
    <text evidence="10">The sequence shown here is derived from an EMBL/GenBank/DDBJ whole genome shotgun (WGS) entry which is preliminary data.</text>
</comment>
<sequence length="175" mass="18026">MTRSRAQAPATGDGDYVDSLEQEMAGLGAEAAMDILSRSLAHAVRAAPCVPSRALVRFGCASIEVEWPAAPGTPAAPGLPRDQAEPAEDAADGLLAVTAPVVGTFYRAPEPGARPFVEVGDEVAAGQQVGIVEAMKLMNPILAEAAGTVAKVVVDDAEPVEYGQPLLLLRPRSEG</sequence>
<comment type="function">
    <text evidence="8">This protein is a component of the acetyl coenzyme A carboxylase complex; first, biotin carboxylase catalyzes the carboxylation of the carrier protein and then the transcarboxylase transfers the carboxyl group to form malonyl-CoA.</text>
</comment>
<dbReference type="SUPFAM" id="SSF51230">
    <property type="entry name" value="Single hybrid motif"/>
    <property type="match status" value="1"/>
</dbReference>
<dbReference type="PANTHER" id="PTHR45266:SF3">
    <property type="entry name" value="OXALOACETATE DECARBOXYLASE ALPHA CHAIN"/>
    <property type="match status" value="1"/>
</dbReference>
<dbReference type="PROSITE" id="PS00188">
    <property type="entry name" value="BIOTIN"/>
    <property type="match status" value="1"/>
</dbReference>
<dbReference type="Pfam" id="PF00364">
    <property type="entry name" value="Biotin_lipoyl"/>
    <property type="match status" value="1"/>
</dbReference>
<evidence type="ECO:0000313" key="10">
    <source>
        <dbReference type="EMBL" id="GDY31025.1"/>
    </source>
</evidence>
<gene>
    <name evidence="10" type="ORF">GTS_26580</name>
</gene>
<feature type="domain" description="Lipoyl-binding" evidence="9">
    <location>
        <begin position="94"/>
        <end position="170"/>
    </location>
</feature>
<dbReference type="GO" id="GO:0003989">
    <property type="term" value="F:acetyl-CoA carboxylase activity"/>
    <property type="evidence" value="ECO:0007669"/>
    <property type="project" value="InterPro"/>
</dbReference>
<comment type="pathway">
    <text evidence="1 8">Lipid metabolism; fatty acid biosynthesis.</text>
</comment>
<name>A0A4D4J2Z3_9PSEU</name>
<protein>
    <recommendedName>
        <fullName evidence="2 8">Biotin carboxyl carrier protein of acetyl-CoA carboxylase</fullName>
    </recommendedName>
</protein>
<evidence type="ECO:0000256" key="4">
    <source>
        <dbReference type="ARBA" id="ARBA00022832"/>
    </source>
</evidence>
<dbReference type="EMBL" id="BJFL01000011">
    <property type="protein sequence ID" value="GDY31025.1"/>
    <property type="molecule type" value="Genomic_DNA"/>
</dbReference>
<dbReference type="PRINTS" id="PR01071">
    <property type="entry name" value="ACOABIOTINCC"/>
</dbReference>
<dbReference type="PANTHER" id="PTHR45266">
    <property type="entry name" value="OXALOACETATE DECARBOXYLASE ALPHA CHAIN"/>
    <property type="match status" value="1"/>
</dbReference>
<dbReference type="InterPro" id="IPR050709">
    <property type="entry name" value="Biotin_Carboxyl_Carrier/Decarb"/>
</dbReference>
<evidence type="ECO:0000256" key="5">
    <source>
        <dbReference type="ARBA" id="ARBA00023098"/>
    </source>
</evidence>
<keyword evidence="6 8" id="KW-0275">Fatty acid biosynthesis</keyword>
<dbReference type="InterPro" id="IPR001249">
    <property type="entry name" value="AcCoA_biotinCC"/>
</dbReference>
<dbReference type="GO" id="GO:0006633">
    <property type="term" value="P:fatty acid biosynthetic process"/>
    <property type="evidence" value="ECO:0007669"/>
    <property type="project" value="UniProtKB-UniPathway"/>
</dbReference>
<proteinExistence type="predicted"/>
<dbReference type="InterPro" id="IPR000089">
    <property type="entry name" value="Biotin_lipoyl"/>
</dbReference>
<organism evidence="10 11">
    <name type="scientific">Gandjariella thermophila</name>
    <dbReference type="NCBI Taxonomy" id="1931992"/>
    <lineage>
        <taxon>Bacteria</taxon>
        <taxon>Bacillati</taxon>
        <taxon>Actinomycetota</taxon>
        <taxon>Actinomycetes</taxon>
        <taxon>Pseudonocardiales</taxon>
        <taxon>Pseudonocardiaceae</taxon>
        <taxon>Gandjariella</taxon>
    </lineage>
</organism>
<keyword evidence="5 8" id="KW-0443">Lipid metabolism</keyword>
<dbReference type="Proteomes" id="UP000298860">
    <property type="component" value="Unassembled WGS sequence"/>
</dbReference>
<dbReference type="UniPathway" id="UPA00094"/>
<dbReference type="RefSeq" id="WP_225978364.1">
    <property type="nucleotide sequence ID" value="NZ_BJFL01000011.1"/>
</dbReference>
<evidence type="ECO:0000259" key="9">
    <source>
        <dbReference type="PROSITE" id="PS50968"/>
    </source>
</evidence>
<dbReference type="PROSITE" id="PS50968">
    <property type="entry name" value="BIOTINYL_LIPOYL"/>
    <property type="match status" value="1"/>
</dbReference>
<dbReference type="InterPro" id="IPR001882">
    <property type="entry name" value="Biotin_BS"/>
</dbReference>
<evidence type="ECO:0000256" key="8">
    <source>
        <dbReference type="RuleBase" id="RU364072"/>
    </source>
</evidence>
<evidence type="ECO:0000256" key="6">
    <source>
        <dbReference type="ARBA" id="ARBA00023160"/>
    </source>
</evidence>
<dbReference type="Gene3D" id="2.40.50.100">
    <property type="match status" value="1"/>
</dbReference>
<dbReference type="AlphaFoldDB" id="A0A4D4J2Z3"/>
<keyword evidence="7 8" id="KW-0092">Biotin</keyword>
<dbReference type="CDD" id="cd06850">
    <property type="entry name" value="biotinyl_domain"/>
    <property type="match status" value="1"/>
</dbReference>
<accession>A0A4D4J2Z3</accession>
<evidence type="ECO:0000256" key="3">
    <source>
        <dbReference type="ARBA" id="ARBA00022516"/>
    </source>
</evidence>